<dbReference type="EMBL" id="DSEU01000070">
    <property type="protein sequence ID" value="HEM67880.1"/>
    <property type="molecule type" value="Genomic_DNA"/>
</dbReference>
<dbReference type="SUPFAM" id="SSF46785">
    <property type="entry name" value="Winged helix' DNA-binding domain"/>
    <property type="match status" value="1"/>
</dbReference>
<proteinExistence type="predicted"/>
<dbReference type="Pfam" id="PF01022">
    <property type="entry name" value="HTH_5"/>
    <property type="match status" value="1"/>
</dbReference>
<name>A0A7J2U4W2_9CREN</name>
<comment type="caution">
    <text evidence="2">The sequence shown here is derived from an EMBL/GenBank/DDBJ whole genome shotgun (WGS) entry which is preliminary data.</text>
</comment>
<sequence length="129" mass="14434">MRGWSYIVADLGGSMRPLVTVTLIALLLAGKWAQVDLVVTGEREDAVELRVPLNTVYMLLTGIGQEKLRILEELSRSSMDVSEIAQVLGKSERTVRTYLGELKKFGLVVEDRGRYSTTSWGRLAIEYTK</sequence>
<reference evidence="2" key="1">
    <citation type="journal article" date="2020" name="mSystems">
        <title>Genome- and Community-Level Interaction Insights into Carbon Utilization and Element Cycling Functions of Hydrothermarchaeota in Hydrothermal Sediment.</title>
        <authorList>
            <person name="Zhou Z."/>
            <person name="Liu Y."/>
            <person name="Xu W."/>
            <person name="Pan J."/>
            <person name="Luo Z.H."/>
            <person name="Li M."/>
        </authorList>
    </citation>
    <scope>NUCLEOTIDE SEQUENCE [LARGE SCALE GENOMIC DNA]</scope>
    <source>
        <strain evidence="2">SpSt-125</strain>
    </source>
</reference>
<dbReference type="AlphaFoldDB" id="A0A7J2U4W2"/>
<dbReference type="Gene3D" id="1.10.10.10">
    <property type="entry name" value="Winged helix-like DNA-binding domain superfamily/Winged helix DNA-binding domain"/>
    <property type="match status" value="1"/>
</dbReference>
<dbReference type="InterPro" id="IPR036388">
    <property type="entry name" value="WH-like_DNA-bd_sf"/>
</dbReference>
<organism evidence="2">
    <name type="scientific">Ignisphaera aggregans</name>
    <dbReference type="NCBI Taxonomy" id="334771"/>
    <lineage>
        <taxon>Archaea</taxon>
        <taxon>Thermoproteota</taxon>
        <taxon>Thermoprotei</taxon>
        <taxon>Desulfurococcales</taxon>
        <taxon>Desulfurococcaceae</taxon>
        <taxon>Ignisphaera</taxon>
    </lineage>
</organism>
<feature type="domain" description="HTH arsR-type" evidence="1">
    <location>
        <begin position="66"/>
        <end position="108"/>
    </location>
</feature>
<dbReference type="InterPro" id="IPR001845">
    <property type="entry name" value="HTH_ArsR_DNA-bd_dom"/>
</dbReference>
<protein>
    <submittedName>
        <fullName evidence="2">ArsR family transcriptional regulator</fullName>
    </submittedName>
</protein>
<evidence type="ECO:0000259" key="1">
    <source>
        <dbReference type="Pfam" id="PF01022"/>
    </source>
</evidence>
<accession>A0A7J2U4W2</accession>
<evidence type="ECO:0000313" key="2">
    <source>
        <dbReference type="EMBL" id="HEM67880.1"/>
    </source>
</evidence>
<dbReference type="GO" id="GO:0003700">
    <property type="term" value="F:DNA-binding transcription factor activity"/>
    <property type="evidence" value="ECO:0007669"/>
    <property type="project" value="InterPro"/>
</dbReference>
<dbReference type="InterPro" id="IPR036390">
    <property type="entry name" value="WH_DNA-bd_sf"/>
</dbReference>
<gene>
    <name evidence="2" type="ORF">ENO26_10025</name>
</gene>